<reference evidence="2 3" key="1">
    <citation type="journal article" date="2019" name="Int. J. Syst. Evol. Microbiol.">
        <title>The Global Catalogue of Microorganisms (GCM) 10K type strain sequencing project: providing services to taxonomists for standard genome sequencing and annotation.</title>
        <authorList>
            <consortium name="The Broad Institute Genomics Platform"/>
            <consortium name="The Broad Institute Genome Sequencing Center for Infectious Disease"/>
            <person name="Wu L."/>
            <person name="Ma J."/>
        </authorList>
    </citation>
    <scope>NUCLEOTIDE SEQUENCE [LARGE SCALE GENOMIC DNA]</scope>
    <source>
        <strain evidence="2 3">JCM 16009</strain>
    </source>
</reference>
<dbReference type="InterPro" id="IPR037171">
    <property type="entry name" value="NagB/RpiA_transferase-like"/>
</dbReference>
<evidence type="ECO:0000259" key="1">
    <source>
        <dbReference type="Pfam" id="PF02589"/>
    </source>
</evidence>
<dbReference type="SUPFAM" id="SSF100950">
    <property type="entry name" value="NagB/RpiA/CoA transferase-like"/>
    <property type="match status" value="1"/>
</dbReference>
<dbReference type="EMBL" id="BAAAQK010000005">
    <property type="protein sequence ID" value="GAA1845122.1"/>
    <property type="molecule type" value="Genomic_DNA"/>
</dbReference>
<dbReference type="InterPro" id="IPR003741">
    <property type="entry name" value="LUD_dom"/>
</dbReference>
<dbReference type="Gene3D" id="3.40.50.10420">
    <property type="entry name" value="NagB/RpiA/CoA transferase-like"/>
    <property type="match status" value="1"/>
</dbReference>
<dbReference type="RefSeq" id="WP_344415854.1">
    <property type="nucleotide sequence ID" value="NZ_BAAAQK010000005.1"/>
</dbReference>
<sequence length="221" mass="23435">MSSREAILQRARRALADVPAGDPADDVPVVRAEPSRLLTLEQVVSLFAERVADYRATVERISADQVAGAVRAALAERTAPGTARLLVPRDLPDGLVPTGDEVGIDVGIEVVLDGPDVPIAELDRCDAVLTTARVAVAETGTVVLDHGPGQGRRAASLIPDLHLCLVREHQVRHGVPEAIAELDPLRPQTWISGPSATSDIELDRVEGVHGPRTLHVLIAAD</sequence>
<evidence type="ECO:0000313" key="2">
    <source>
        <dbReference type="EMBL" id="GAA1845122.1"/>
    </source>
</evidence>
<protein>
    <submittedName>
        <fullName evidence="2">LUD domain-containing protein</fullName>
    </submittedName>
</protein>
<dbReference type="Pfam" id="PF02589">
    <property type="entry name" value="LUD_dom"/>
    <property type="match status" value="1"/>
</dbReference>
<feature type="domain" description="LUD" evidence="1">
    <location>
        <begin position="121"/>
        <end position="218"/>
    </location>
</feature>
<evidence type="ECO:0000313" key="3">
    <source>
        <dbReference type="Proteomes" id="UP001500449"/>
    </source>
</evidence>
<organism evidence="2 3">
    <name type="scientific">Pseudonocardia ailaonensis</name>
    <dbReference type="NCBI Taxonomy" id="367279"/>
    <lineage>
        <taxon>Bacteria</taxon>
        <taxon>Bacillati</taxon>
        <taxon>Actinomycetota</taxon>
        <taxon>Actinomycetes</taxon>
        <taxon>Pseudonocardiales</taxon>
        <taxon>Pseudonocardiaceae</taxon>
        <taxon>Pseudonocardia</taxon>
    </lineage>
</organism>
<keyword evidence="3" id="KW-1185">Reference proteome</keyword>
<proteinExistence type="predicted"/>
<dbReference type="PANTHER" id="PTHR43682">
    <property type="entry name" value="LACTATE UTILIZATION PROTEIN C"/>
    <property type="match status" value="1"/>
</dbReference>
<comment type="caution">
    <text evidence="2">The sequence shown here is derived from an EMBL/GenBank/DDBJ whole genome shotgun (WGS) entry which is preliminary data.</text>
</comment>
<accession>A0ABN2MZX0</accession>
<dbReference type="InterPro" id="IPR024185">
    <property type="entry name" value="FTHF_cligase-like_sf"/>
</dbReference>
<name>A0ABN2MZX0_9PSEU</name>
<dbReference type="PANTHER" id="PTHR43682:SF1">
    <property type="entry name" value="LACTATE UTILIZATION PROTEIN C"/>
    <property type="match status" value="1"/>
</dbReference>
<gene>
    <name evidence="2" type="ORF">GCM10009836_25790</name>
</gene>
<dbReference type="Proteomes" id="UP001500449">
    <property type="component" value="Unassembled WGS sequence"/>
</dbReference>